<organism evidence="1 2">
    <name type="scientific">Mycobacterium phage Avocado</name>
    <dbReference type="NCBI Taxonomy" id="2024302"/>
    <lineage>
        <taxon>Viruses</taxon>
        <taxon>Duplodnaviria</taxon>
        <taxon>Heunggongvirae</taxon>
        <taxon>Uroviricota</taxon>
        <taxon>Caudoviricetes</taxon>
        <taxon>Gclasvirinae</taxon>
        <taxon>Avocadovirus</taxon>
        <taxon>Avocadovirus avocado</taxon>
    </lineage>
</organism>
<dbReference type="Proteomes" id="UP000224104">
    <property type="component" value="Genome"/>
</dbReference>
<evidence type="ECO:0000313" key="2">
    <source>
        <dbReference type="Proteomes" id="UP000224104"/>
    </source>
</evidence>
<protein>
    <submittedName>
        <fullName evidence="1">Minor tail protein</fullName>
    </submittedName>
</protein>
<name>A0A222YZ75_9CAUD</name>
<proteinExistence type="predicted"/>
<evidence type="ECO:0000313" key="1">
    <source>
        <dbReference type="EMBL" id="ASR77223.1"/>
    </source>
</evidence>
<reference evidence="1 2" key="1">
    <citation type="submission" date="2017-05" db="EMBL/GenBank/DDBJ databases">
        <authorList>
            <person name="Butela K.A."/>
            <person name="Hudson L."/>
            <person name="Clayton A.L."/>
            <person name="Cole J.H."/>
            <person name="Evancho G.L."/>
            <person name="Galassi L.C."/>
            <person name="Harvey A.K."/>
            <person name="Haubrick H.C."/>
            <person name="Henry M."/>
            <person name="Heslop K.L."/>
            <person name="Hughes P.M."/>
            <person name="Iezzi J."/>
            <person name="Jones J.C."/>
            <person name="Kolawole F.O."/>
            <person name="Loucks E.J."/>
            <person name="McCready J.R."/>
            <person name="McGowan S.M."/>
            <person name="Minear S.E."/>
            <person name="Poole Y.A."/>
            <person name="Reese R.J."/>
            <person name="Romagnoli K.M."/>
            <person name="Schell I.N."/>
            <person name="Sudadi S."/>
            <person name="Sutherin B.R."/>
            <person name="Edgington N.P."/>
            <person name="Garlena R.A."/>
            <person name="Russell D.A."/>
            <person name="Pope W.H."/>
            <person name="Jacobs-Sera D."/>
            <person name="Hendrix R.W."/>
            <person name="Hatfull G.F."/>
        </authorList>
    </citation>
    <scope>NUCLEOTIDE SEQUENCE [LARGE SCALE GENOMIC DNA]</scope>
</reference>
<sequence>MTAPADATAKKPFEKRYKTVVPIELPAGMERPATIDDLLTGEGEPTTMTARWLARESFEKLAAEDRLELVEYHEALIDPAAVPPKIVERMGRPADVFLWFEFSGLGRLNQDMFDWFAAEFVAHCDEWLAAERAHLAALDEHQDAGE</sequence>
<gene>
    <name evidence="1" type="ORF">SEA_AVOCADO_21</name>
</gene>
<accession>A0A222YZ75</accession>
<keyword evidence="2" id="KW-1185">Reference proteome</keyword>
<dbReference type="EMBL" id="MF141540">
    <property type="protein sequence ID" value="ASR77223.1"/>
    <property type="molecule type" value="Genomic_DNA"/>
</dbReference>